<gene>
    <name evidence="1" type="ORF">CQW23_12519</name>
</gene>
<dbReference type="SUPFAM" id="SSF51735">
    <property type="entry name" value="NAD(P)-binding Rossmann-fold domains"/>
    <property type="match status" value="1"/>
</dbReference>
<proteinExistence type="predicted"/>
<protein>
    <submittedName>
        <fullName evidence="1">Uncharacterized protein</fullName>
    </submittedName>
</protein>
<dbReference type="STRING" id="33114.A0A2G2WSZ5"/>
<dbReference type="InterPro" id="IPR036291">
    <property type="entry name" value="NAD(P)-bd_dom_sf"/>
</dbReference>
<comment type="caution">
    <text evidence="1">The sequence shown here is derived from an EMBL/GenBank/DDBJ whole genome shotgun (WGS) entry which is preliminary data.</text>
</comment>
<dbReference type="Gene3D" id="2.60.120.650">
    <property type="entry name" value="Cupin"/>
    <property type="match status" value="1"/>
</dbReference>
<keyword evidence="2" id="KW-1185">Reference proteome</keyword>
<name>A0A2G2WSZ5_CAPBA</name>
<accession>A0A2G2WSZ5</accession>
<reference evidence="2" key="2">
    <citation type="journal article" date="2017" name="J. Anim. Genet.">
        <title>Multiple reference genome sequences of hot pepper reveal the massive evolution of plant disease resistance genes by retroduplication.</title>
        <authorList>
            <person name="Kim S."/>
            <person name="Park J."/>
            <person name="Yeom S.-I."/>
            <person name="Kim Y.-M."/>
            <person name="Seo E."/>
            <person name="Kim K.-T."/>
            <person name="Kim M.-S."/>
            <person name="Lee J.M."/>
            <person name="Cheong K."/>
            <person name="Shin H.-S."/>
            <person name="Kim S.-B."/>
            <person name="Han K."/>
            <person name="Lee J."/>
            <person name="Park M."/>
            <person name="Lee H.-A."/>
            <person name="Lee H.-Y."/>
            <person name="Lee Y."/>
            <person name="Oh S."/>
            <person name="Lee J.H."/>
            <person name="Choi E."/>
            <person name="Choi E."/>
            <person name="Lee S.E."/>
            <person name="Jeon J."/>
            <person name="Kim H."/>
            <person name="Choi G."/>
            <person name="Song H."/>
            <person name="Lee J."/>
            <person name="Lee S.-C."/>
            <person name="Kwon J.-K."/>
            <person name="Lee H.-Y."/>
            <person name="Koo N."/>
            <person name="Hong Y."/>
            <person name="Kim R.W."/>
            <person name="Kang W.-H."/>
            <person name="Huh J.H."/>
            <person name="Kang B.-C."/>
            <person name="Yang T.-J."/>
            <person name="Lee Y.-H."/>
            <person name="Bennetzen J.L."/>
            <person name="Choi D."/>
        </authorList>
    </citation>
    <scope>NUCLEOTIDE SEQUENCE [LARGE SCALE GENOMIC DNA]</scope>
    <source>
        <strain evidence="2">cv. PBC81</strain>
    </source>
</reference>
<dbReference type="PANTHER" id="PTHR47711">
    <property type="entry name" value="PROTEIN PLASTID TRANSCRIPTIONALLY ACTIVE 16, CHLOROPLASTIC"/>
    <property type="match status" value="1"/>
</dbReference>
<dbReference type="AlphaFoldDB" id="A0A2G2WSZ5"/>
<reference evidence="1 2" key="1">
    <citation type="journal article" date="2017" name="Genome Biol.">
        <title>New reference genome sequences of hot pepper reveal the massive evolution of plant disease-resistance genes by retroduplication.</title>
        <authorList>
            <person name="Kim S."/>
            <person name="Park J."/>
            <person name="Yeom S.I."/>
            <person name="Kim Y.M."/>
            <person name="Seo E."/>
            <person name="Kim K.T."/>
            <person name="Kim M.S."/>
            <person name="Lee J.M."/>
            <person name="Cheong K."/>
            <person name="Shin H.S."/>
            <person name="Kim S.B."/>
            <person name="Han K."/>
            <person name="Lee J."/>
            <person name="Park M."/>
            <person name="Lee H.A."/>
            <person name="Lee H.Y."/>
            <person name="Lee Y."/>
            <person name="Oh S."/>
            <person name="Lee J.H."/>
            <person name="Choi E."/>
            <person name="Choi E."/>
            <person name="Lee S.E."/>
            <person name="Jeon J."/>
            <person name="Kim H."/>
            <person name="Choi G."/>
            <person name="Song H."/>
            <person name="Lee J."/>
            <person name="Lee S.C."/>
            <person name="Kwon J.K."/>
            <person name="Lee H.Y."/>
            <person name="Koo N."/>
            <person name="Hong Y."/>
            <person name="Kim R.W."/>
            <person name="Kang W.H."/>
            <person name="Huh J.H."/>
            <person name="Kang B.C."/>
            <person name="Yang T.J."/>
            <person name="Lee Y.H."/>
            <person name="Bennetzen J.L."/>
            <person name="Choi D."/>
        </authorList>
    </citation>
    <scope>NUCLEOTIDE SEQUENCE [LARGE SCALE GENOMIC DNA]</scope>
    <source>
        <strain evidence="2">cv. PBC81</strain>
    </source>
</reference>
<dbReference type="OrthoDB" id="10509778at2759"/>
<evidence type="ECO:0000313" key="1">
    <source>
        <dbReference type="EMBL" id="PHT48311.1"/>
    </source>
</evidence>
<dbReference type="Proteomes" id="UP000224567">
    <property type="component" value="Unassembled WGS sequence"/>
</dbReference>
<dbReference type="EMBL" id="MLFT02000005">
    <property type="protein sequence ID" value="PHT48311.1"/>
    <property type="molecule type" value="Genomic_DNA"/>
</dbReference>
<evidence type="ECO:0000313" key="2">
    <source>
        <dbReference type="Proteomes" id="UP000224567"/>
    </source>
</evidence>
<dbReference type="PANTHER" id="PTHR47711:SF2">
    <property type="entry name" value="PROTEIN PLASTID TRANSCRIPTIONALLY ACTIVE 16, CHLOROPLASTIC"/>
    <property type="match status" value="1"/>
</dbReference>
<sequence length="302" mass="34232">MKVAEMRMLRWMCGMTRGDRVRNETIREKVGVAPVECKMREVRLSWFGHVKRRDTDAPFTEDVHYKLEMSDNSVVQKFQESFSLPEFVDEVQEVIRPVLEAYFKSVVGLLHVYANRTPGKAAIFEAERFRFEPGPEFTLDAFQKYVDDLKAQYFKQNKGQCEPLLENIEGEYWRMVEKPMKEIKVAFFGDLSLFSSFGNHLGCITVSSCLSFLCPYFPAKFPDMTSLIPASPNTSSGLSFGRQKAKDPGKVFVAGATGQVGIRIAQILLCEFYSVRAGVSDLGATQELARLAISYKVGFFVI</sequence>
<organism evidence="1 2">
    <name type="scientific">Capsicum baccatum</name>
    <name type="common">Peruvian pepper</name>
    <dbReference type="NCBI Taxonomy" id="33114"/>
    <lineage>
        <taxon>Eukaryota</taxon>
        <taxon>Viridiplantae</taxon>
        <taxon>Streptophyta</taxon>
        <taxon>Embryophyta</taxon>
        <taxon>Tracheophyta</taxon>
        <taxon>Spermatophyta</taxon>
        <taxon>Magnoliopsida</taxon>
        <taxon>eudicotyledons</taxon>
        <taxon>Gunneridae</taxon>
        <taxon>Pentapetalae</taxon>
        <taxon>asterids</taxon>
        <taxon>lamiids</taxon>
        <taxon>Solanales</taxon>
        <taxon>Solanaceae</taxon>
        <taxon>Solanoideae</taxon>
        <taxon>Capsiceae</taxon>
        <taxon>Capsicum</taxon>
    </lineage>
</organism>